<evidence type="ECO:0000256" key="4">
    <source>
        <dbReference type="ARBA" id="ARBA00023157"/>
    </source>
</evidence>
<evidence type="ECO:0000256" key="1">
    <source>
        <dbReference type="ARBA" id="ARBA00001913"/>
    </source>
</evidence>
<dbReference type="Proteomes" id="UP001061958">
    <property type="component" value="Unassembled WGS sequence"/>
</dbReference>
<dbReference type="PANTHER" id="PTHR19277">
    <property type="entry name" value="PENTRAXIN"/>
    <property type="match status" value="1"/>
</dbReference>
<evidence type="ECO:0000256" key="2">
    <source>
        <dbReference type="ARBA" id="ARBA00022723"/>
    </source>
</evidence>
<dbReference type="InterPro" id="IPR001791">
    <property type="entry name" value="Laminin_G"/>
</dbReference>
<dbReference type="Pfam" id="PF13385">
    <property type="entry name" value="Laminin_G_3"/>
    <property type="match status" value="3"/>
</dbReference>
<comment type="caution">
    <text evidence="6">The sequence shown here is derived from an EMBL/GenBank/DDBJ whole genome shotgun (WGS) entry which is preliminary data.</text>
</comment>
<protein>
    <recommendedName>
        <fullName evidence="5">Laminin G domain-containing protein</fullName>
    </recommendedName>
</protein>
<evidence type="ECO:0000259" key="5">
    <source>
        <dbReference type="PROSITE" id="PS50025"/>
    </source>
</evidence>
<organism evidence="6 7">
    <name type="scientific">Galdieria partita</name>
    <dbReference type="NCBI Taxonomy" id="83374"/>
    <lineage>
        <taxon>Eukaryota</taxon>
        <taxon>Rhodophyta</taxon>
        <taxon>Bangiophyceae</taxon>
        <taxon>Galdieriales</taxon>
        <taxon>Galdieriaceae</taxon>
        <taxon>Galdieria</taxon>
    </lineage>
</organism>
<dbReference type="CDD" id="cd00110">
    <property type="entry name" value="LamG"/>
    <property type="match status" value="1"/>
</dbReference>
<dbReference type="Gene3D" id="2.60.120.200">
    <property type="match status" value="3"/>
</dbReference>
<keyword evidence="2" id="KW-0479">Metal-binding</keyword>
<keyword evidence="7" id="KW-1185">Reference proteome</keyword>
<dbReference type="OrthoDB" id="6515930at2759"/>
<dbReference type="SUPFAM" id="SSF49899">
    <property type="entry name" value="Concanavalin A-like lectins/glucanases"/>
    <property type="match status" value="3"/>
</dbReference>
<feature type="domain" description="Laminin G" evidence="5">
    <location>
        <begin position="671"/>
        <end position="862"/>
    </location>
</feature>
<reference evidence="6" key="2">
    <citation type="submission" date="2022-01" db="EMBL/GenBank/DDBJ databases">
        <authorList>
            <person name="Hirooka S."/>
            <person name="Miyagishima S.Y."/>
        </authorList>
    </citation>
    <scope>NUCLEOTIDE SEQUENCE</scope>
    <source>
        <strain evidence="6">NBRC 102759</strain>
    </source>
</reference>
<dbReference type="InterPro" id="IPR013320">
    <property type="entry name" value="ConA-like_dom_sf"/>
</dbReference>
<sequence length="1500" mass="165142">MTDFYLESAEIDAVSVGSSLSASYMASDYVEMTNFIEGPTYITYAATTWHTPYLQIPYSSFATFAAVSGWTNNSYEAALQSDEQWIVAVGNQTDSSFIYGPFLTDMKELQLKSIPSTSTALINSVILNGTTVLVSLDEAADDVGLMYYPLKVDPSLSERDLIVLNTSFMSISGETVMIEIDPDAAFPNSSKVVLSDNFRMMSSTGWQVENGFPVFSFQGSNKNYGYFTTVVDNPTTFSICAWFKSTVPSGIIEFSLDTPPNTDYDRVIALSKNGEVKAGIWTGSEDVVTTAGDINYLDGNWHFVVFTSDDANIYLYLDGSLKETASGVPQDYNGYWNIGATLAASWSSLDSPHNYYTGLFKGVAISSSVCITADQVTQLTNAPNYQQYRTILNSISSDWLQMATTGTTLTNNLYLLENGAKISSSSPFAQNGYSFEFVSTNNQYLTTVDTFDDPQNFTICFWFRTTQETGGICTFTEPENYPVSGNYDYQIWLESGTLKWGVNYYGTYTVSSSSSAYHDGSWHFVCASITSGSELYVDGVLVGSHPEEIGYQDYVGRFVFGSFIASGFASSLENYTYYFTGNLSGISVVSVLSAEEISFLYSLTDYDDYCRFCYQHSPLFVYPSLPQVSSFSEIQDPDSLALDSSLSAGSYTLVNGSSLLNDAGPFKGWPGFAFDQSKSQYVRTSPTFDNPQNFTICCWFITSTDGGICAFNTLGDFGTATANHDRMLWINSGILYAGVDPLGGNDEKYLLSTSSSVDDGQWHFACMSISSDYGYQLYLDGKLVDSNSSVTSAYDFSGNWYFGGYNNGGSWDYSPSNRFFLGTISGFAVCSVLSPSQVYALYRCTSYADYCNFLTSADASICFYFNPSTVSTWSALDQWNGSSKIKTFYKPTIHSKAPKHYLITSGSGGGGPSCMNSTDNGSSIFDFYIDSDSSIQPFGSAIVTTGSESNYFRDLSDFTYWEVFDDGWQSSISYSVTSNYEYLIGSTFEFNSLTFSGEVGVYDPSSDQITGAFNFLTITAFGEYSSDLSENTGKTSSDFELSPLAPSSNWTIKTITYSPSSSNEQLYVGAFSPFGPSYAKYASAFLTKYANTVNRLIPRSTITIELTFFNNSSDELPAGTTQYFTLNYSETSSVLSTYTNITCSSPLYLDWIDSDGIGHFWINIHRSVPVGAAITEELKVFPFEPYLMDGVFYGANYSVFGEKNNSSAAYPDNGRYVFFSYGNFTTGEIPSNVIIPSAGVSFTPAIVSPSTTYNSDTPGSYNLYGTYAVNSQYCLQTLNDSQDAMSFFRPTETLSELPFTIEFSWSYLGSPPPADNTGVGFLMEGLPSGNGGYEPEASNGYYATYEFYENFHPGVYSNGTSLTDSGYGMLNNFSSSHTVFYVAYSKVEVSSSQISMYYSGGARIEDSGTTYNFPSQGLYTHYLEPSKYTGTDSSYNWSGYSSPSGGDPIATYSGTVETTNNNFYFAAACGWYVSFEFFYWFRIRKGITLMPFTYRQVLNH</sequence>
<proteinExistence type="predicted"/>
<keyword evidence="4" id="KW-1015">Disulfide bond</keyword>
<feature type="domain" description="Laminin G" evidence="5">
    <location>
        <begin position="434"/>
        <end position="613"/>
    </location>
</feature>
<gene>
    <name evidence="6" type="ORF">GpartN1_g1946.t1</name>
</gene>
<comment type="cofactor">
    <cofactor evidence="1">
        <name>Ca(2+)</name>
        <dbReference type="ChEBI" id="CHEBI:29108"/>
    </cofactor>
</comment>
<dbReference type="EMBL" id="BQMJ01000013">
    <property type="protein sequence ID" value="GJQ10155.1"/>
    <property type="molecule type" value="Genomic_DNA"/>
</dbReference>
<dbReference type="GO" id="GO:0046872">
    <property type="term" value="F:metal ion binding"/>
    <property type="evidence" value="ECO:0007669"/>
    <property type="project" value="UniProtKB-KW"/>
</dbReference>
<dbReference type="SMART" id="SM00282">
    <property type="entry name" value="LamG"/>
    <property type="match status" value="2"/>
</dbReference>
<dbReference type="PANTHER" id="PTHR19277:SF161">
    <property type="entry name" value="LAMININ G DOMAIN-CONTAINING PROTEIN"/>
    <property type="match status" value="1"/>
</dbReference>
<reference evidence="6" key="1">
    <citation type="journal article" date="2022" name="Proc. Natl. Acad. Sci. U.S.A.">
        <title>Life cycle and functional genomics of the unicellular red alga Galdieria for elucidating algal and plant evolution and industrial use.</title>
        <authorList>
            <person name="Hirooka S."/>
            <person name="Itabashi T."/>
            <person name="Ichinose T.M."/>
            <person name="Onuma R."/>
            <person name="Fujiwara T."/>
            <person name="Yamashita S."/>
            <person name="Jong L.W."/>
            <person name="Tomita R."/>
            <person name="Iwane A.H."/>
            <person name="Miyagishima S.Y."/>
        </authorList>
    </citation>
    <scope>NUCLEOTIDE SEQUENCE</scope>
    <source>
        <strain evidence="6">NBRC 102759</strain>
    </source>
</reference>
<accession>A0A9C7PTM2</accession>
<dbReference type="PROSITE" id="PS50025">
    <property type="entry name" value="LAM_G_DOMAIN"/>
    <property type="match status" value="2"/>
</dbReference>
<keyword evidence="3" id="KW-0106">Calcium</keyword>
<name>A0A9C7PTM2_9RHOD</name>
<dbReference type="InterPro" id="IPR051360">
    <property type="entry name" value="Neuronal_Pentraxin_Related"/>
</dbReference>
<evidence type="ECO:0000313" key="6">
    <source>
        <dbReference type="EMBL" id="GJQ10155.1"/>
    </source>
</evidence>
<evidence type="ECO:0000256" key="3">
    <source>
        <dbReference type="ARBA" id="ARBA00022837"/>
    </source>
</evidence>
<evidence type="ECO:0000313" key="7">
    <source>
        <dbReference type="Proteomes" id="UP001061958"/>
    </source>
</evidence>